<keyword evidence="7 9" id="KW-0067">ATP-binding</keyword>
<evidence type="ECO:0000256" key="9">
    <source>
        <dbReference type="HAMAP-Rule" id="MF_00082"/>
    </source>
</evidence>
<dbReference type="SUPFAM" id="SSF53633">
    <property type="entry name" value="Carbamate kinase-like"/>
    <property type="match status" value="1"/>
</dbReference>
<feature type="domain" description="Aspartate/glutamate/uridylate kinase" evidence="10">
    <location>
        <begin position="3"/>
        <end position="232"/>
    </location>
</feature>
<dbReference type="OrthoDB" id="9803155at2"/>
<dbReference type="Proteomes" id="UP000051451">
    <property type="component" value="Unassembled WGS sequence"/>
</dbReference>
<dbReference type="InterPro" id="IPR001057">
    <property type="entry name" value="Glu/AcGlu_kinase"/>
</dbReference>
<dbReference type="InterPro" id="IPR037528">
    <property type="entry name" value="ArgB"/>
</dbReference>
<dbReference type="GO" id="GO:0042450">
    <property type="term" value="P:L-arginine biosynthetic process via ornithine"/>
    <property type="evidence" value="ECO:0007669"/>
    <property type="project" value="UniProtKB-UniRule"/>
</dbReference>
<gene>
    <name evidence="9" type="primary">argB</name>
    <name evidence="11" type="ORF">FC89_GL000966</name>
</gene>
<comment type="similarity">
    <text evidence="9">Belongs to the acetylglutamate kinase family. ArgB subfamily.</text>
</comment>
<feature type="site" description="Transition state stabilizer" evidence="9">
    <location>
        <position position="213"/>
    </location>
</feature>
<dbReference type="GO" id="GO:0005524">
    <property type="term" value="F:ATP binding"/>
    <property type="evidence" value="ECO:0007669"/>
    <property type="project" value="UniProtKB-UniRule"/>
</dbReference>
<organism evidence="11 12">
    <name type="scientific">Liquorilactobacillus ghanensis DSM 18630</name>
    <dbReference type="NCBI Taxonomy" id="1423750"/>
    <lineage>
        <taxon>Bacteria</taxon>
        <taxon>Bacillati</taxon>
        <taxon>Bacillota</taxon>
        <taxon>Bacilli</taxon>
        <taxon>Lactobacillales</taxon>
        <taxon>Lactobacillaceae</taxon>
        <taxon>Liquorilactobacillus</taxon>
    </lineage>
</organism>
<evidence type="ECO:0000256" key="4">
    <source>
        <dbReference type="ARBA" id="ARBA00022679"/>
    </source>
</evidence>
<accession>A0A0R1VT55</accession>
<dbReference type="UniPathway" id="UPA00068">
    <property type="reaction ID" value="UER00107"/>
</dbReference>
<feature type="site" description="Transition state stabilizer" evidence="9">
    <location>
        <position position="8"/>
    </location>
</feature>
<name>A0A0R1VT55_9LACO</name>
<evidence type="ECO:0000256" key="8">
    <source>
        <dbReference type="ARBA" id="ARBA00048141"/>
    </source>
</evidence>
<comment type="function">
    <text evidence="9">Catalyzes the ATP-dependent phosphorylation of N-acetyl-L-glutamate.</text>
</comment>
<comment type="caution">
    <text evidence="11">The sequence shown here is derived from an EMBL/GenBank/DDBJ whole genome shotgun (WGS) entry which is preliminary data.</text>
</comment>
<dbReference type="GO" id="GO:0003991">
    <property type="term" value="F:acetylglutamate kinase activity"/>
    <property type="evidence" value="ECO:0007669"/>
    <property type="project" value="UniProtKB-UniRule"/>
</dbReference>
<feature type="binding site" evidence="9">
    <location>
        <position position="154"/>
    </location>
    <ligand>
        <name>substrate</name>
    </ligand>
</feature>
<keyword evidence="6 9" id="KW-0418">Kinase</keyword>
<keyword evidence="12" id="KW-1185">Reference proteome</keyword>
<evidence type="ECO:0000256" key="1">
    <source>
        <dbReference type="ARBA" id="ARBA00004828"/>
    </source>
</evidence>
<dbReference type="GO" id="GO:0005737">
    <property type="term" value="C:cytoplasm"/>
    <property type="evidence" value="ECO:0007669"/>
    <property type="project" value="UniProtKB-SubCell"/>
</dbReference>
<comment type="catalytic activity">
    <reaction evidence="8 9">
        <text>N-acetyl-L-glutamate + ATP = N-acetyl-L-glutamyl 5-phosphate + ADP</text>
        <dbReference type="Rhea" id="RHEA:14629"/>
        <dbReference type="ChEBI" id="CHEBI:30616"/>
        <dbReference type="ChEBI" id="CHEBI:44337"/>
        <dbReference type="ChEBI" id="CHEBI:57936"/>
        <dbReference type="ChEBI" id="CHEBI:456216"/>
        <dbReference type="EC" id="2.7.2.8"/>
    </reaction>
</comment>
<sequence>MKNLIVIKIGGTAIDQLQPEFFEQLRLWQQAGRKILLVHGGGREISALTQKLQLPVKRENGIRITDQAALQLTRMVLLGQTQPKLLTQLLQHNLTAIGLNAADQQFLQGELLNFTKYGYVGRITAVNQEFLKPLLPKQIVVLAPLALLGDQWLNVNADSAAAAIASLLQADELFLLTDVPGVLKAGQVLPTLTAAAAQCLKAAKIITTGMQPKIAAALQAARCGVTHVNITNQLSAAGTQVIQKGDL</sequence>
<keyword evidence="2 9" id="KW-0055">Arginine biosynthesis</keyword>
<evidence type="ECO:0000259" key="10">
    <source>
        <dbReference type="Pfam" id="PF00696"/>
    </source>
</evidence>
<dbReference type="EC" id="2.7.2.8" evidence="9"/>
<dbReference type="RefSeq" id="WP_057871718.1">
    <property type="nucleotide sequence ID" value="NZ_AZGB01000016.1"/>
</dbReference>
<dbReference type="Gene3D" id="3.40.1160.10">
    <property type="entry name" value="Acetylglutamate kinase-like"/>
    <property type="match status" value="1"/>
</dbReference>
<feature type="binding site" evidence="9">
    <location>
        <begin position="41"/>
        <end position="42"/>
    </location>
    <ligand>
        <name>substrate</name>
    </ligand>
</feature>
<evidence type="ECO:0000256" key="7">
    <source>
        <dbReference type="ARBA" id="ARBA00022840"/>
    </source>
</evidence>
<dbReference type="PANTHER" id="PTHR23342">
    <property type="entry name" value="N-ACETYLGLUTAMATE SYNTHASE"/>
    <property type="match status" value="1"/>
</dbReference>
<reference evidence="11 12" key="1">
    <citation type="journal article" date="2015" name="Genome Announc.">
        <title>Expanding the biotechnology potential of lactobacilli through comparative genomics of 213 strains and associated genera.</title>
        <authorList>
            <person name="Sun Z."/>
            <person name="Harris H.M."/>
            <person name="McCann A."/>
            <person name="Guo C."/>
            <person name="Argimon S."/>
            <person name="Zhang W."/>
            <person name="Yang X."/>
            <person name="Jeffery I.B."/>
            <person name="Cooney J.C."/>
            <person name="Kagawa T.F."/>
            <person name="Liu W."/>
            <person name="Song Y."/>
            <person name="Salvetti E."/>
            <person name="Wrobel A."/>
            <person name="Rasinkangas P."/>
            <person name="Parkhill J."/>
            <person name="Rea M.C."/>
            <person name="O'Sullivan O."/>
            <person name="Ritari J."/>
            <person name="Douillard F.P."/>
            <person name="Paul Ross R."/>
            <person name="Yang R."/>
            <person name="Briner A.E."/>
            <person name="Felis G.E."/>
            <person name="de Vos W.M."/>
            <person name="Barrangou R."/>
            <person name="Klaenhammer T.R."/>
            <person name="Caufield P.W."/>
            <person name="Cui Y."/>
            <person name="Zhang H."/>
            <person name="O'Toole P.W."/>
        </authorList>
    </citation>
    <scope>NUCLEOTIDE SEQUENCE [LARGE SCALE GENOMIC DNA]</scope>
    <source>
        <strain evidence="11 12">DSM 18630</strain>
    </source>
</reference>
<keyword evidence="9" id="KW-0963">Cytoplasm</keyword>
<keyword evidence="3 9" id="KW-0028">Amino-acid biosynthesis</keyword>
<comment type="subcellular location">
    <subcellularLocation>
        <location evidence="9">Cytoplasm</location>
    </subcellularLocation>
</comment>
<evidence type="ECO:0000256" key="6">
    <source>
        <dbReference type="ARBA" id="ARBA00022777"/>
    </source>
</evidence>
<evidence type="ECO:0000256" key="5">
    <source>
        <dbReference type="ARBA" id="ARBA00022741"/>
    </source>
</evidence>
<dbReference type="InterPro" id="IPR004662">
    <property type="entry name" value="AcgluKinase_fam"/>
</dbReference>
<keyword evidence="4 9" id="KW-0808">Transferase</keyword>
<evidence type="ECO:0000313" key="12">
    <source>
        <dbReference type="Proteomes" id="UP000051451"/>
    </source>
</evidence>
<dbReference type="PANTHER" id="PTHR23342:SF0">
    <property type="entry name" value="N-ACETYLGLUTAMATE SYNTHASE, MITOCHONDRIAL"/>
    <property type="match status" value="1"/>
</dbReference>
<dbReference type="HAMAP" id="MF_00082">
    <property type="entry name" value="ArgB"/>
    <property type="match status" value="1"/>
</dbReference>
<dbReference type="InterPro" id="IPR001048">
    <property type="entry name" value="Asp/Glu/Uridylate_kinase"/>
</dbReference>
<evidence type="ECO:0000313" key="11">
    <source>
        <dbReference type="EMBL" id="KRM06099.1"/>
    </source>
</evidence>
<dbReference type="AlphaFoldDB" id="A0A0R1VT55"/>
<dbReference type="EMBL" id="AZGB01000016">
    <property type="protein sequence ID" value="KRM06099.1"/>
    <property type="molecule type" value="Genomic_DNA"/>
</dbReference>
<dbReference type="STRING" id="1423750.FC89_GL000966"/>
<dbReference type="GeneID" id="98318993"/>
<feature type="binding site" evidence="9">
    <location>
        <position position="63"/>
    </location>
    <ligand>
        <name>substrate</name>
    </ligand>
</feature>
<protein>
    <recommendedName>
        <fullName evidence="9">Acetylglutamate kinase</fullName>
        <ecNumber evidence="9">2.7.2.8</ecNumber>
    </recommendedName>
    <alternativeName>
        <fullName evidence="9">N-acetyl-L-glutamate 5-phosphotransferase</fullName>
    </alternativeName>
    <alternativeName>
        <fullName evidence="9">NAG kinase</fullName>
        <shortName evidence="9">NAGK</shortName>
    </alternativeName>
</protein>
<keyword evidence="5 9" id="KW-0547">Nucleotide-binding</keyword>
<dbReference type="PIRSF" id="PIRSF000728">
    <property type="entry name" value="NAGK"/>
    <property type="match status" value="1"/>
</dbReference>
<evidence type="ECO:0000256" key="3">
    <source>
        <dbReference type="ARBA" id="ARBA00022605"/>
    </source>
</evidence>
<dbReference type="Pfam" id="PF00696">
    <property type="entry name" value="AA_kinase"/>
    <property type="match status" value="1"/>
</dbReference>
<comment type="pathway">
    <text evidence="1 9">Amino-acid biosynthesis; L-arginine biosynthesis; N(2)-acetyl-L-ornithine from L-glutamate: step 2/4.</text>
</comment>
<dbReference type="CDD" id="cd04238">
    <property type="entry name" value="AAK_NAGK-like"/>
    <property type="match status" value="1"/>
</dbReference>
<dbReference type="PATRIC" id="fig|1423750.3.peg.990"/>
<dbReference type="PRINTS" id="PR00474">
    <property type="entry name" value="GLU5KINASE"/>
</dbReference>
<evidence type="ECO:0000256" key="2">
    <source>
        <dbReference type="ARBA" id="ARBA00022571"/>
    </source>
</evidence>
<proteinExistence type="inferred from homology"/>
<dbReference type="InterPro" id="IPR036393">
    <property type="entry name" value="AceGlu_kinase-like_sf"/>
</dbReference>
<dbReference type="NCBIfam" id="TIGR00761">
    <property type="entry name" value="argB"/>
    <property type="match status" value="1"/>
</dbReference>